<keyword evidence="2" id="KW-0813">Transport</keyword>
<evidence type="ECO:0000256" key="2">
    <source>
        <dbReference type="ARBA" id="ARBA00022448"/>
    </source>
</evidence>
<protein>
    <submittedName>
        <fullName evidence="5">C4-dicarboxylate ABC transporter</fullName>
    </submittedName>
    <submittedName>
        <fullName evidence="6">TRAP dicarboxylate transporter-DctP subunit</fullName>
    </submittedName>
</protein>
<gene>
    <name evidence="5" type="ORF">BMJ33_06585</name>
    <name evidence="6" type="ORF">EMEDMD4_980046</name>
</gene>
<dbReference type="Proteomes" id="UP000507954">
    <property type="component" value="Unassembled WGS sequence"/>
</dbReference>
<dbReference type="GO" id="GO:0055085">
    <property type="term" value="P:transmembrane transport"/>
    <property type="evidence" value="ECO:0007669"/>
    <property type="project" value="InterPro"/>
</dbReference>
<dbReference type="RefSeq" id="WP_011970533.1">
    <property type="nucleotide sequence ID" value="NZ_CABFNB010000170.1"/>
</dbReference>
<feature type="chain" id="PRO_5021502201" evidence="4">
    <location>
        <begin position="28"/>
        <end position="328"/>
    </location>
</feature>
<proteinExistence type="inferred from homology"/>
<dbReference type="Pfam" id="PF03480">
    <property type="entry name" value="DctP"/>
    <property type="match status" value="1"/>
</dbReference>
<evidence type="ECO:0000256" key="3">
    <source>
        <dbReference type="ARBA" id="ARBA00022729"/>
    </source>
</evidence>
<reference evidence="5 7" key="2">
    <citation type="journal article" date="2018" name="FEMS Microbiol. Ecol.">
        <title>Co-invading symbiotic mutualists of Medicago polymorpha retain high ancestral diversity and contain diverse accessory genomes.</title>
        <authorList>
            <person name="Porter S.S."/>
            <person name="Faber-Hammond J.J."/>
            <person name="Friesen M.L."/>
        </authorList>
    </citation>
    <scope>NUCLEOTIDE SEQUENCE [LARGE SCALE GENOMIC DNA]</scope>
    <source>
        <strain evidence="5 7">Str16</strain>
    </source>
</reference>
<accession>A0A508X965</accession>
<name>A0A508X965_9HYPH</name>
<dbReference type="SUPFAM" id="SSF53850">
    <property type="entry name" value="Periplasmic binding protein-like II"/>
    <property type="match status" value="1"/>
</dbReference>
<dbReference type="PANTHER" id="PTHR33376:SF7">
    <property type="entry name" value="C4-DICARBOXYLATE-BINDING PROTEIN DCTB"/>
    <property type="match status" value="1"/>
</dbReference>
<evidence type="ECO:0000313" key="6">
    <source>
        <dbReference type="EMBL" id="VTZ66176.1"/>
    </source>
</evidence>
<feature type="signal peptide" evidence="4">
    <location>
        <begin position="1"/>
        <end position="27"/>
    </location>
</feature>
<evidence type="ECO:0000256" key="4">
    <source>
        <dbReference type="SAM" id="SignalP"/>
    </source>
</evidence>
<dbReference type="InterPro" id="IPR038404">
    <property type="entry name" value="TRAP_DctP_sf"/>
</dbReference>
<dbReference type="EMBL" id="NBUC01000050">
    <property type="protein sequence ID" value="PLU06623.1"/>
    <property type="molecule type" value="Genomic_DNA"/>
</dbReference>
<evidence type="ECO:0000313" key="5">
    <source>
        <dbReference type="EMBL" id="PLU06623.1"/>
    </source>
</evidence>
<organism evidence="6">
    <name type="scientific">Sinorhizobium medicae</name>
    <dbReference type="NCBI Taxonomy" id="110321"/>
    <lineage>
        <taxon>Bacteria</taxon>
        <taxon>Pseudomonadati</taxon>
        <taxon>Pseudomonadota</taxon>
        <taxon>Alphaproteobacteria</taxon>
        <taxon>Hyphomicrobiales</taxon>
        <taxon>Rhizobiaceae</taxon>
        <taxon>Sinorhizobium/Ensifer group</taxon>
        <taxon>Sinorhizobium</taxon>
    </lineage>
</organism>
<keyword evidence="7" id="KW-1185">Reference proteome</keyword>
<dbReference type="Proteomes" id="UP001190825">
    <property type="component" value="Unassembled WGS sequence"/>
</dbReference>
<dbReference type="EMBL" id="CABFNB010000170">
    <property type="protein sequence ID" value="VTZ66176.1"/>
    <property type="molecule type" value="Genomic_DNA"/>
</dbReference>
<reference evidence="6" key="3">
    <citation type="submission" date="2019-06" db="EMBL/GenBank/DDBJ databases">
        <authorList>
            <person name="Le Quere A."/>
            <person name="Colella S."/>
        </authorList>
    </citation>
    <scope>NUCLEOTIDE SEQUENCE</scope>
    <source>
        <strain evidence="6">EmedicaeMD41</strain>
    </source>
</reference>
<evidence type="ECO:0000313" key="7">
    <source>
        <dbReference type="Proteomes" id="UP001190825"/>
    </source>
</evidence>
<dbReference type="NCBIfam" id="NF037995">
    <property type="entry name" value="TRAP_S1"/>
    <property type="match status" value="1"/>
</dbReference>
<reference evidence="5" key="1">
    <citation type="submission" date="2017-04" db="EMBL/GenBank/DDBJ databases">
        <authorList>
            <person name="Porter S."/>
            <person name="Friesen M.L."/>
            <person name="Faber-Hammond J."/>
        </authorList>
    </citation>
    <scope>NUCLEOTIDE SEQUENCE</scope>
    <source>
        <strain evidence="5">Str16</strain>
    </source>
</reference>
<dbReference type="PANTHER" id="PTHR33376">
    <property type="match status" value="1"/>
</dbReference>
<keyword evidence="3 4" id="KW-0732">Signal</keyword>
<comment type="similarity">
    <text evidence="1">Belongs to the bacterial solute-binding protein 7 family.</text>
</comment>
<evidence type="ECO:0000256" key="1">
    <source>
        <dbReference type="ARBA" id="ARBA00009023"/>
    </source>
</evidence>
<dbReference type="AlphaFoldDB" id="A0A508X965"/>
<sequence>MTFNMTRRYLVGATMLAAAAFAAPVLAQDKPVLKFSAVFSEQDIRAEMTKMLAADIKNDFTLEPYYGGNLFKQGTELVAIQRGNLQMGNIAPQDISKQIPEWSVLTSAYLFRDAAHLSAFFNSDVGAEFKKMAEDRLGIHILGPTYFGARQIGLKPEKKITTPQDMAGIKLRMPGGDAWQFLGEALGANPVPVAYAEVYTALQTGAIDGQDNPLPNVKNMKFYEVMSQIIMTSHLIGYDLLVISNEVWNEMAPEEQQAFQAAADKAMKFSEEKHVAQEKALVEEFKAAGLQIYEPDIEAFRKFAQEKYVNSELAKSWPEGILEKVAGL</sequence>
<dbReference type="InterPro" id="IPR018389">
    <property type="entry name" value="DctP_fam"/>
</dbReference>
<dbReference type="Gene3D" id="3.40.190.170">
    <property type="entry name" value="Bacterial extracellular solute-binding protein, family 7"/>
    <property type="match status" value="1"/>
</dbReference>
<dbReference type="GeneID" id="61615027"/>
<dbReference type="OMA" id="YWLNGMR"/>